<dbReference type="PROSITE" id="PS00076">
    <property type="entry name" value="PYRIDINE_REDOX_1"/>
    <property type="match status" value="1"/>
</dbReference>
<dbReference type="Gene3D" id="3.30.390.30">
    <property type="match status" value="1"/>
</dbReference>
<keyword evidence="5" id="KW-0521">NADP</keyword>
<evidence type="ECO:0000256" key="1">
    <source>
        <dbReference type="ARBA" id="ARBA00001974"/>
    </source>
</evidence>
<keyword evidence="7" id="KW-1015">Disulfide bond</keyword>
<keyword evidence="9" id="KW-0812">Transmembrane</keyword>
<comment type="cofactor">
    <cofactor evidence="1">
        <name>FAD</name>
        <dbReference type="ChEBI" id="CHEBI:57692"/>
    </cofactor>
</comment>
<organism evidence="12">
    <name type="scientific">hydrothermal vent metagenome</name>
    <dbReference type="NCBI Taxonomy" id="652676"/>
    <lineage>
        <taxon>unclassified sequences</taxon>
        <taxon>metagenomes</taxon>
        <taxon>ecological metagenomes</taxon>
    </lineage>
</organism>
<keyword evidence="9" id="KW-1133">Transmembrane helix</keyword>
<dbReference type="GO" id="GO:0050660">
    <property type="term" value="F:flavin adenine dinucleotide binding"/>
    <property type="evidence" value="ECO:0007669"/>
    <property type="project" value="TreeGrafter"/>
</dbReference>
<dbReference type="Pfam" id="PF07992">
    <property type="entry name" value="Pyr_redox_2"/>
    <property type="match status" value="1"/>
</dbReference>
<keyword evidence="9" id="KW-0472">Membrane</keyword>
<dbReference type="InterPro" id="IPR016156">
    <property type="entry name" value="FAD/NAD-linked_Rdtase_dimer_sf"/>
</dbReference>
<evidence type="ECO:0000259" key="11">
    <source>
        <dbReference type="Pfam" id="PF07992"/>
    </source>
</evidence>
<evidence type="ECO:0000313" key="12">
    <source>
        <dbReference type="EMBL" id="VAW19277.1"/>
    </source>
</evidence>
<dbReference type="EC" id="1.16.1.1" evidence="12"/>
<dbReference type="GO" id="GO:0003955">
    <property type="term" value="F:NAD(P)H dehydrogenase (quinone) activity"/>
    <property type="evidence" value="ECO:0007669"/>
    <property type="project" value="TreeGrafter"/>
</dbReference>
<dbReference type="Gene3D" id="3.50.50.60">
    <property type="entry name" value="FAD/NAD(P)-binding domain"/>
    <property type="match status" value="2"/>
</dbReference>
<dbReference type="EMBL" id="UOEO01000106">
    <property type="protein sequence ID" value="VAW19277.1"/>
    <property type="molecule type" value="Genomic_DNA"/>
</dbReference>
<proteinExistence type="inferred from homology"/>
<dbReference type="GO" id="GO:0016152">
    <property type="term" value="F:mercury (II) reductase (NADP+) activity"/>
    <property type="evidence" value="ECO:0007669"/>
    <property type="project" value="UniProtKB-EC"/>
</dbReference>
<keyword evidence="8" id="KW-0676">Redox-active center</keyword>
<dbReference type="PANTHER" id="PTHR43014:SF4">
    <property type="entry name" value="PYRIDINE NUCLEOTIDE-DISULFIDE OXIDOREDUCTASE RCLA-RELATED"/>
    <property type="match status" value="1"/>
</dbReference>
<dbReference type="PRINTS" id="PR00411">
    <property type="entry name" value="PNDRDTASEI"/>
</dbReference>
<evidence type="ECO:0000259" key="10">
    <source>
        <dbReference type="Pfam" id="PF02852"/>
    </source>
</evidence>
<keyword evidence="4" id="KW-0274">FAD</keyword>
<dbReference type="PIRSF" id="PIRSF000350">
    <property type="entry name" value="Mercury_reductase_MerA"/>
    <property type="match status" value="1"/>
</dbReference>
<dbReference type="AlphaFoldDB" id="A0A3B0U0Q0"/>
<dbReference type="FunFam" id="3.30.390.30:FF:000001">
    <property type="entry name" value="Dihydrolipoyl dehydrogenase"/>
    <property type="match status" value="1"/>
</dbReference>
<name>A0A3B0U0Q0_9ZZZZ</name>
<accession>A0A3B0U0Q0</accession>
<evidence type="ECO:0000256" key="3">
    <source>
        <dbReference type="ARBA" id="ARBA00022630"/>
    </source>
</evidence>
<dbReference type="InterPro" id="IPR036188">
    <property type="entry name" value="FAD/NAD-bd_sf"/>
</dbReference>
<evidence type="ECO:0000256" key="9">
    <source>
        <dbReference type="SAM" id="Phobius"/>
    </source>
</evidence>
<feature type="domain" description="Pyridine nucleotide-disulphide oxidoreductase dimerisation" evidence="10">
    <location>
        <begin position="342"/>
        <end position="448"/>
    </location>
</feature>
<protein>
    <submittedName>
        <fullName evidence="12">Mercuric ion reductase</fullName>
        <ecNumber evidence="12">1.16.1.1</ecNumber>
    </submittedName>
</protein>
<sequence length="475" mass="50702">MSEILRPDICVIGAGAGGLTVAAATRAFGGSVVLIEANKMGGDCLNYGCVPSKALIAAARRAHMIANSSRFGVFAGEFKVNFGRVYEHVHATIEAIAPNDSIERFEALGVKVINDCARFINKRTVEAGGHKIKARRFVIATGSSPAIPGLAGLDQIDYLTNETIFELTRKPAHLIIIGAGAAGMELAQAYKRLGSEVSVIEIFDPLAAIDPELSRIVLRRIEAEGVKIYPRTNVEAIADAGNGVSVLIKSGAKSETIAGSHLLLAAGRKANIDGLGLEAGRIKLDGGAIRVNKGMKTSNRRVYAIGDVVGGLQFTHVASYQAGLVIKNALFGLMARQKHNIIPQAIYTDPEIAQVGIDEAVAKRDLGANFKILRVSFAENDRAQAEKRTEGLVKLIVDKKGLILGAGIAGAGAGELVSFFSYAIANRMKVSSLIRFVAPYPTLSEIIKRLGSAYYHDKLDSYWLGLLRNCNRLLP</sequence>
<dbReference type="InterPro" id="IPR023753">
    <property type="entry name" value="FAD/NAD-binding_dom"/>
</dbReference>
<feature type="transmembrane region" description="Helical" evidence="9">
    <location>
        <begin position="402"/>
        <end position="425"/>
    </location>
</feature>
<dbReference type="GO" id="GO:0016668">
    <property type="term" value="F:oxidoreductase activity, acting on a sulfur group of donors, NAD(P) as acceptor"/>
    <property type="evidence" value="ECO:0007669"/>
    <property type="project" value="InterPro"/>
</dbReference>
<reference evidence="12" key="1">
    <citation type="submission" date="2018-06" db="EMBL/GenBank/DDBJ databases">
        <authorList>
            <person name="Zhirakovskaya E."/>
        </authorList>
    </citation>
    <scope>NUCLEOTIDE SEQUENCE</scope>
</reference>
<evidence type="ECO:0000256" key="2">
    <source>
        <dbReference type="ARBA" id="ARBA00007532"/>
    </source>
</evidence>
<comment type="similarity">
    <text evidence="2">Belongs to the class-I pyridine nucleotide-disulfide oxidoreductase family.</text>
</comment>
<dbReference type="SUPFAM" id="SSF55424">
    <property type="entry name" value="FAD/NAD-linked reductases, dimerisation (C-terminal) domain"/>
    <property type="match status" value="1"/>
</dbReference>
<dbReference type="InterPro" id="IPR001100">
    <property type="entry name" value="Pyr_nuc-diS_OxRdtase"/>
</dbReference>
<dbReference type="InterPro" id="IPR012999">
    <property type="entry name" value="Pyr_OxRdtase_I_AS"/>
</dbReference>
<dbReference type="Pfam" id="PF02852">
    <property type="entry name" value="Pyr_redox_dim"/>
    <property type="match status" value="1"/>
</dbReference>
<gene>
    <name evidence="12" type="ORF">MNBD_ALPHA12-1608</name>
</gene>
<evidence type="ECO:0000256" key="5">
    <source>
        <dbReference type="ARBA" id="ARBA00022857"/>
    </source>
</evidence>
<dbReference type="InterPro" id="IPR004099">
    <property type="entry name" value="Pyr_nucl-diS_OxRdtase_dimer"/>
</dbReference>
<evidence type="ECO:0000256" key="8">
    <source>
        <dbReference type="ARBA" id="ARBA00023284"/>
    </source>
</evidence>
<feature type="domain" description="FAD/NAD(P)-binding" evidence="11">
    <location>
        <begin position="8"/>
        <end position="322"/>
    </location>
</feature>
<evidence type="ECO:0000256" key="4">
    <source>
        <dbReference type="ARBA" id="ARBA00022827"/>
    </source>
</evidence>
<dbReference type="PRINTS" id="PR00368">
    <property type="entry name" value="FADPNR"/>
</dbReference>
<keyword evidence="3" id="KW-0285">Flavoprotein</keyword>
<evidence type="ECO:0000256" key="7">
    <source>
        <dbReference type="ARBA" id="ARBA00023157"/>
    </source>
</evidence>
<evidence type="ECO:0000256" key="6">
    <source>
        <dbReference type="ARBA" id="ARBA00023002"/>
    </source>
</evidence>
<keyword evidence="6 12" id="KW-0560">Oxidoreductase</keyword>
<dbReference type="PANTHER" id="PTHR43014">
    <property type="entry name" value="MERCURIC REDUCTASE"/>
    <property type="match status" value="1"/>
</dbReference>
<dbReference type="SUPFAM" id="SSF51905">
    <property type="entry name" value="FAD/NAD(P)-binding domain"/>
    <property type="match status" value="1"/>
</dbReference>